<keyword evidence="9" id="KW-0472">Membrane</keyword>
<keyword evidence="5" id="KW-1003">Cell membrane</keyword>
<feature type="domain" description="Tyrosine-protein kinase G-rich" evidence="13">
    <location>
        <begin position="167"/>
        <end position="222"/>
    </location>
</feature>
<evidence type="ECO:0000256" key="4">
    <source>
        <dbReference type="ARBA" id="ARBA00020739"/>
    </source>
</evidence>
<keyword evidence="8" id="KW-1133">Transmembrane helix</keyword>
<keyword evidence="7" id="KW-0972">Capsule biogenesis/degradation</keyword>
<name>A0A7H1MNC1_9LACO</name>
<organism evidence="14 15">
    <name type="scientific">Weissella koreensis</name>
    <dbReference type="NCBI Taxonomy" id="165096"/>
    <lineage>
        <taxon>Bacteria</taxon>
        <taxon>Bacillati</taxon>
        <taxon>Bacillota</taxon>
        <taxon>Bacilli</taxon>
        <taxon>Lactobacillales</taxon>
        <taxon>Lactobacillaceae</taxon>
        <taxon>Weissella</taxon>
    </lineage>
</organism>
<dbReference type="GO" id="GO:0000271">
    <property type="term" value="P:polysaccharide biosynthetic process"/>
    <property type="evidence" value="ECO:0007669"/>
    <property type="project" value="UniProtKB-KW"/>
</dbReference>
<dbReference type="InterPro" id="IPR032807">
    <property type="entry name" value="GNVR"/>
</dbReference>
<evidence type="ECO:0000259" key="13">
    <source>
        <dbReference type="Pfam" id="PF13807"/>
    </source>
</evidence>
<evidence type="ECO:0000256" key="3">
    <source>
        <dbReference type="ARBA" id="ARBA00006683"/>
    </source>
</evidence>
<protein>
    <recommendedName>
        <fullName evidence="4">Capsular polysaccharide biosynthesis protein CpsC</fullName>
    </recommendedName>
</protein>
<feature type="domain" description="Polysaccharide chain length determinant N-terminal" evidence="12">
    <location>
        <begin position="3"/>
        <end position="95"/>
    </location>
</feature>
<accession>A0A7H1MNC1</accession>
<evidence type="ECO:0000313" key="14">
    <source>
        <dbReference type="EMBL" id="QNT64957.1"/>
    </source>
</evidence>
<dbReference type="PANTHER" id="PTHR32309:SF13">
    <property type="entry name" value="FERRIC ENTEROBACTIN TRANSPORT PROTEIN FEPE"/>
    <property type="match status" value="1"/>
</dbReference>
<evidence type="ECO:0000256" key="1">
    <source>
        <dbReference type="ARBA" id="ARBA00004651"/>
    </source>
</evidence>
<sequence length="266" mass="29413">MNNTIDLTRIWVIIRRHMELMIVMGVVFGAIAFGVSKFMIQPEYSSSASLLVNRKQDGQNGGTQYADQQADVQLINTYKDIITRPIILNEVVDSLTKTQQIQTKKGSDDTPDEYKEVPGKYTTKEINADTLGSMISVSNQQNSQIFSLTVKSDNAKMSKDIANAIAKTFKNKVASIMSISNVSIVSKATVKNTPVSPNVKLITLAGLILGVLIGFIWGVIRELTDRTVKDVDFLTDELQLINLGKISYVEGRLDIEDGIAIQNKMH</sequence>
<dbReference type="RefSeq" id="WP_006845308.1">
    <property type="nucleotide sequence ID" value="NZ_CP043431.1"/>
</dbReference>
<reference evidence="14 15" key="1">
    <citation type="submission" date="2019-08" db="EMBL/GenBank/DDBJ databases">
        <authorList>
            <person name="Chang H.C."/>
            <person name="Mun S.Y."/>
        </authorList>
    </citation>
    <scope>NUCLEOTIDE SEQUENCE [LARGE SCALE GENOMIC DNA]</scope>
    <source>
        <strain evidence="14 15">SK</strain>
    </source>
</reference>
<proteinExistence type="inferred from homology"/>
<evidence type="ECO:0000256" key="5">
    <source>
        <dbReference type="ARBA" id="ARBA00022475"/>
    </source>
</evidence>
<dbReference type="InterPro" id="IPR050445">
    <property type="entry name" value="Bact_polysacc_biosynth/exp"/>
</dbReference>
<comment type="pathway">
    <text evidence="2">Capsule biogenesis; capsule polysaccharide biosynthesis.</text>
</comment>
<evidence type="ECO:0000313" key="15">
    <source>
        <dbReference type="Proteomes" id="UP000516446"/>
    </source>
</evidence>
<evidence type="ECO:0000256" key="11">
    <source>
        <dbReference type="ARBA" id="ARBA00045736"/>
    </source>
</evidence>
<evidence type="ECO:0000259" key="12">
    <source>
        <dbReference type="Pfam" id="PF02706"/>
    </source>
</evidence>
<evidence type="ECO:0000256" key="7">
    <source>
        <dbReference type="ARBA" id="ARBA00022903"/>
    </source>
</evidence>
<dbReference type="AlphaFoldDB" id="A0A7H1MNC1"/>
<evidence type="ECO:0000256" key="2">
    <source>
        <dbReference type="ARBA" id="ARBA00005132"/>
    </source>
</evidence>
<keyword evidence="15" id="KW-1185">Reference proteome</keyword>
<gene>
    <name evidence="14" type="ORF">FY536_06715</name>
</gene>
<dbReference type="Pfam" id="PF02706">
    <property type="entry name" value="Wzz"/>
    <property type="match status" value="1"/>
</dbReference>
<keyword evidence="6" id="KW-0812">Transmembrane</keyword>
<dbReference type="GO" id="GO:0005886">
    <property type="term" value="C:plasma membrane"/>
    <property type="evidence" value="ECO:0007669"/>
    <property type="project" value="UniProtKB-SubCell"/>
</dbReference>
<dbReference type="Pfam" id="PF13807">
    <property type="entry name" value="GNVR"/>
    <property type="match status" value="1"/>
</dbReference>
<keyword evidence="10" id="KW-0270">Exopolysaccharide synthesis</keyword>
<dbReference type="Proteomes" id="UP000516446">
    <property type="component" value="Chromosome"/>
</dbReference>
<comment type="function">
    <text evidence="11">Required for CpsD phosphorylation. Involved in the regulation of capsular polysaccharide biosynthesis. May be part of a complex that directs the coordinated polymerization and export to the cell surface of the capsular polysaccharide.</text>
</comment>
<evidence type="ECO:0000256" key="9">
    <source>
        <dbReference type="ARBA" id="ARBA00023136"/>
    </source>
</evidence>
<comment type="subcellular location">
    <subcellularLocation>
        <location evidence="1">Cell membrane</location>
        <topology evidence="1">Multi-pass membrane protein</topology>
    </subcellularLocation>
</comment>
<comment type="similarity">
    <text evidence="3">Belongs to the CpsC/CapA family.</text>
</comment>
<dbReference type="PANTHER" id="PTHR32309">
    <property type="entry name" value="TYROSINE-PROTEIN KINASE"/>
    <property type="match status" value="1"/>
</dbReference>
<dbReference type="EMBL" id="CP043431">
    <property type="protein sequence ID" value="QNT64957.1"/>
    <property type="molecule type" value="Genomic_DNA"/>
</dbReference>
<dbReference type="GO" id="GO:0004713">
    <property type="term" value="F:protein tyrosine kinase activity"/>
    <property type="evidence" value="ECO:0007669"/>
    <property type="project" value="TreeGrafter"/>
</dbReference>
<evidence type="ECO:0000256" key="6">
    <source>
        <dbReference type="ARBA" id="ARBA00022692"/>
    </source>
</evidence>
<dbReference type="InterPro" id="IPR003856">
    <property type="entry name" value="LPS_length_determ_N"/>
</dbReference>
<evidence type="ECO:0000256" key="8">
    <source>
        <dbReference type="ARBA" id="ARBA00022989"/>
    </source>
</evidence>
<evidence type="ECO:0000256" key="10">
    <source>
        <dbReference type="ARBA" id="ARBA00023169"/>
    </source>
</evidence>